<reference evidence="2 3" key="1">
    <citation type="submission" date="2021-03" db="EMBL/GenBank/DDBJ databases">
        <title>Enterococcal diversity collection.</title>
        <authorList>
            <person name="Gilmore M.S."/>
            <person name="Schwartzman J."/>
            <person name="Van Tyne D."/>
            <person name="Martin M."/>
            <person name="Earl A.M."/>
            <person name="Manson A.L."/>
            <person name="Straub T."/>
            <person name="Salamzade R."/>
            <person name="Saavedra J."/>
            <person name="Lebreton F."/>
            <person name="Prichula J."/>
            <person name="Schaufler K."/>
            <person name="Gaca A."/>
            <person name="Sgardioli B."/>
            <person name="Wagenaar J."/>
            <person name="Strong T."/>
        </authorList>
    </citation>
    <scope>NUCLEOTIDE SEQUENCE [LARGE SCALE GENOMIC DNA]</scope>
    <source>
        <strain evidence="2 3">DIV0869a</strain>
    </source>
</reference>
<feature type="domain" description="Serine aminopeptidase S33" evidence="1">
    <location>
        <begin position="25"/>
        <end position="287"/>
    </location>
</feature>
<sequence length="310" mass="35251">MLHNTFLSSDQKTMSHFICWEPEQEAIGVVQIIHGMAEYIERYHDFAEYLNGLGYVVVGHDHLGHGESVTKDAAKHGYFGKGDPVSFVLKDIHQIKEWITEHYPKLPHFMLGHSMGSFALRNYLQFYKPEISGAIFMGTGKKATLLPVALSLTNTLNLTAPEKTNERLDQLAFGDFSKQFPEAGRFNWLSKSQDNVRRYENDPLTGFTFTNNGFYTLFRLVDGANRTGWAEKIDQNLSILVISGEQDPVGDFGKGPRKVAKDLDKAGIKDVSLVLFAELRHEILLEDEKNEVYKAISNWMKKRLDFTIEN</sequence>
<organism evidence="2 3">
    <name type="scientific">Candidatus Enterococcus ikei</name>
    <dbReference type="NCBI Taxonomy" id="2815326"/>
    <lineage>
        <taxon>Bacteria</taxon>
        <taxon>Bacillati</taxon>
        <taxon>Bacillota</taxon>
        <taxon>Bacilli</taxon>
        <taxon>Lactobacillales</taxon>
        <taxon>Enterococcaceae</taxon>
        <taxon>Enterococcus</taxon>
    </lineage>
</organism>
<dbReference type="InterPro" id="IPR029058">
    <property type="entry name" value="AB_hydrolase_fold"/>
</dbReference>
<dbReference type="Gene3D" id="3.40.50.1820">
    <property type="entry name" value="alpha/beta hydrolase"/>
    <property type="match status" value="1"/>
</dbReference>
<dbReference type="RefSeq" id="WP_207112855.1">
    <property type="nucleotide sequence ID" value="NZ_JAFLWD010000025.1"/>
</dbReference>
<protein>
    <submittedName>
        <fullName evidence="2">Lysophospholipase</fullName>
    </submittedName>
</protein>
<evidence type="ECO:0000313" key="3">
    <source>
        <dbReference type="Proteomes" id="UP000664632"/>
    </source>
</evidence>
<comment type="caution">
    <text evidence="2">The sequence shown here is derived from an EMBL/GenBank/DDBJ whole genome shotgun (WGS) entry which is preliminary data.</text>
</comment>
<dbReference type="PANTHER" id="PTHR11614">
    <property type="entry name" value="PHOSPHOLIPASE-RELATED"/>
    <property type="match status" value="1"/>
</dbReference>
<proteinExistence type="predicted"/>
<evidence type="ECO:0000313" key="2">
    <source>
        <dbReference type="EMBL" id="MBO0440820.1"/>
    </source>
</evidence>
<dbReference type="InterPro" id="IPR051044">
    <property type="entry name" value="MAG_DAG_Lipase"/>
</dbReference>
<keyword evidence="3" id="KW-1185">Reference proteome</keyword>
<dbReference type="Pfam" id="PF12146">
    <property type="entry name" value="Hydrolase_4"/>
    <property type="match status" value="1"/>
</dbReference>
<dbReference type="SUPFAM" id="SSF53474">
    <property type="entry name" value="alpha/beta-Hydrolases"/>
    <property type="match status" value="1"/>
</dbReference>
<dbReference type="EMBL" id="JAFLWD010000025">
    <property type="protein sequence ID" value="MBO0440820.1"/>
    <property type="molecule type" value="Genomic_DNA"/>
</dbReference>
<dbReference type="InterPro" id="IPR022742">
    <property type="entry name" value="Hydrolase_4"/>
</dbReference>
<evidence type="ECO:0000259" key="1">
    <source>
        <dbReference type="Pfam" id="PF12146"/>
    </source>
</evidence>
<dbReference type="Proteomes" id="UP000664632">
    <property type="component" value="Unassembled WGS sequence"/>
</dbReference>
<name>A0ABS3GZZ8_9ENTE</name>
<gene>
    <name evidence="2" type="ORF">JZO69_10640</name>
</gene>
<accession>A0ABS3GZZ8</accession>